<name>A0ACB6Z6C0_THEGA</name>
<organism evidence="1 2">
    <name type="scientific">Thelephora ganbajun</name>
    <name type="common">Ganba fungus</name>
    <dbReference type="NCBI Taxonomy" id="370292"/>
    <lineage>
        <taxon>Eukaryota</taxon>
        <taxon>Fungi</taxon>
        <taxon>Dikarya</taxon>
        <taxon>Basidiomycota</taxon>
        <taxon>Agaricomycotina</taxon>
        <taxon>Agaricomycetes</taxon>
        <taxon>Thelephorales</taxon>
        <taxon>Thelephoraceae</taxon>
        <taxon>Thelephora</taxon>
    </lineage>
</organism>
<sequence>MTTGFRSGPRTINIFEVGSTLTEIECFHIREKYFTTGDFSQTTYRISYSDPFSNHLDIWDIRGSRYLLEEEGHFSLSPHCFSPDGSLFAAPEGWGFQIWKYTSGRYARWREFSLRDRFACPKFNSLRFSPTSSSLLGCLDGIVTLWRLGGPPIDAHHDSRKQFVILSRCSSYIVASHKEDCVVTITNLLSQTLPCVIDTGMAITELALTGNILLAVDSDTTAAWQLTEEGMVDGVCADGRAEHGNTIWTIPTQPNSLCLHVQDQAAYIVDWETPIYGYHTETGEALKPVLLNSHRNHIGFSNDTSLDDLSKYGWDISSGGGGPLSWNTPREGWVKDPEGNHLLWLPVEWRDPERIASHDSTVVWFDLAPHNGTFRTVIIKF</sequence>
<reference evidence="1" key="1">
    <citation type="submission" date="2019-10" db="EMBL/GenBank/DDBJ databases">
        <authorList>
            <consortium name="DOE Joint Genome Institute"/>
            <person name="Kuo A."/>
            <person name="Miyauchi S."/>
            <person name="Kiss E."/>
            <person name="Drula E."/>
            <person name="Kohler A."/>
            <person name="Sanchez-Garcia M."/>
            <person name="Andreopoulos B."/>
            <person name="Barry K.W."/>
            <person name="Bonito G."/>
            <person name="Buee M."/>
            <person name="Carver A."/>
            <person name="Chen C."/>
            <person name="Cichocki N."/>
            <person name="Clum A."/>
            <person name="Culley D."/>
            <person name="Crous P.W."/>
            <person name="Fauchery L."/>
            <person name="Girlanda M."/>
            <person name="Hayes R."/>
            <person name="Keri Z."/>
            <person name="Labutti K."/>
            <person name="Lipzen A."/>
            <person name="Lombard V."/>
            <person name="Magnuson J."/>
            <person name="Maillard F."/>
            <person name="Morin E."/>
            <person name="Murat C."/>
            <person name="Nolan M."/>
            <person name="Ohm R."/>
            <person name="Pangilinan J."/>
            <person name="Pereira M."/>
            <person name="Perotto S."/>
            <person name="Peter M."/>
            <person name="Riley R."/>
            <person name="Sitrit Y."/>
            <person name="Stielow B."/>
            <person name="Szollosi G."/>
            <person name="Zifcakova L."/>
            <person name="Stursova M."/>
            <person name="Spatafora J.W."/>
            <person name="Tedersoo L."/>
            <person name="Vaario L.-M."/>
            <person name="Yamada A."/>
            <person name="Yan M."/>
            <person name="Wang P."/>
            <person name="Xu J."/>
            <person name="Bruns T."/>
            <person name="Baldrian P."/>
            <person name="Vilgalys R."/>
            <person name="Henrissat B."/>
            <person name="Grigoriev I.V."/>
            <person name="Hibbett D."/>
            <person name="Nagy L.G."/>
            <person name="Martin F.M."/>
        </authorList>
    </citation>
    <scope>NUCLEOTIDE SEQUENCE</scope>
    <source>
        <strain evidence="1">P2</strain>
    </source>
</reference>
<dbReference type="Proteomes" id="UP000886501">
    <property type="component" value="Unassembled WGS sequence"/>
</dbReference>
<dbReference type="EMBL" id="MU118106">
    <property type="protein sequence ID" value="KAF9645049.1"/>
    <property type="molecule type" value="Genomic_DNA"/>
</dbReference>
<proteinExistence type="predicted"/>
<reference evidence="1" key="2">
    <citation type="journal article" date="2020" name="Nat. Commun.">
        <title>Large-scale genome sequencing of mycorrhizal fungi provides insights into the early evolution of symbiotic traits.</title>
        <authorList>
            <person name="Miyauchi S."/>
            <person name="Kiss E."/>
            <person name="Kuo A."/>
            <person name="Drula E."/>
            <person name="Kohler A."/>
            <person name="Sanchez-Garcia M."/>
            <person name="Morin E."/>
            <person name="Andreopoulos B."/>
            <person name="Barry K.W."/>
            <person name="Bonito G."/>
            <person name="Buee M."/>
            <person name="Carver A."/>
            <person name="Chen C."/>
            <person name="Cichocki N."/>
            <person name="Clum A."/>
            <person name="Culley D."/>
            <person name="Crous P.W."/>
            <person name="Fauchery L."/>
            <person name="Girlanda M."/>
            <person name="Hayes R.D."/>
            <person name="Keri Z."/>
            <person name="LaButti K."/>
            <person name="Lipzen A."/>
            <person name="Lombard V."/>
            <person name="Magnuson J."/>
            <person name="Maillard F."/>
            <person name="Murat C."/>
            <person name="Nolan M."/>
            <person name="Ohm R.A."/>
            <person name="Pangilinan J."/>
            <person name="Pereira M.F."/>
            <person name="Perotto S."/>
            <person name="Peter M."/>
            <person name="Pfister S."/>
            <person name="Riley R."/>
            <person name="Sitrit Y."/>
            <person name="Stielow J.B."/>
            <person name="Szollosi G."/>
            <person name="Zifcakova L."/>
            <person name="Stursova M."/>
            <person name="Spatafora J.W."/>
            <person name="Tedersoo L."/>
            <person name="Vaario L.M."/>
            <person name="Yamada A."/>
            <person name="Yan M."/>
            <person name="Wang P."/>
            <person name="Xu J."/>
            <person name="Bruns T."/>
            <person name="Baldrian P."/>
            <person name="Vilgalys R."/>
            <person name="Dunand C."/>
            <person name="Henrissat B."/>
            <person name="Grigoriev I.V."/>
            <person name="Hibbett D."/>
            <person name="Nagy L.G."/>
            <person name="Martin F.M."/>
        </authorList>
    </citation>
    <scope>NUCLEOTIDE SEQUENCE</scope>
    <source>
        <strain evidence="1">P2</strain>
    </source>
</reference>
<protein>
    <submittedName>
        <fullName evidence="1">Uncharacterized protein</fullName>
    </submittedName>
</protein>
<gene>
    <name evidence="1" type="ORF">BDM02DRAFT_3272001</name>
</gene>
<evidence type="ECO:0000313" key="1">
    <source>
        <dbReference type="EMBL" id="KAF9645049.1"/>
    </source>
</evidence>
<comment type="caution">
    <text evidence="1">The sequence shown here is derived from an EMBL/GenBank/DDBJ whole genome shotgun (WGS) entry which is preliminary data.</text>
</comment>
<keyword evidence="2" id="KW-1185">Reference proteome</keyword>
<accession>A0ACB6Z6C0</accession>
<evidence type="ECO:0000313" key="2">
    <source>
        <dbReference type="Proteomes" id="UP000886501"/>
    </source>
</evidence>